<name>A0A4R8LHM1_9BURK</name>
<comment type="caution">
    <text evidence="2">The sequence shown here is derived from an EMBL/GenBank/DDBJ whole genome shotgun (WGS) entry which is preliminary data.</text>
</comment>
<keyword evidence="3" id="KW-1185">Reference proteome</keyword>
<reference evidence="2 3" key="1">
    <citation type="submission" date="2019-03" db="EMBL/GenBank/DDBJ databases">
        <title>Genomic Encyclopedia of Type Strains, Phase III (KMG-III): the genomes of soil and plant-associated and newly described type strains.</title>
        <authorList>
            <person name="Whitman W."/>
        </authorList>
    </citation>
    <scope>NUCLEOTIDE SEQUENCE [LARGE SCALE GENOMIC DNA]</scope>
    <source>
        <strain evidence="2 3">LMG 29544</strain>
    </source>
</reference>
<organism evidence="2 3">
    <name type="scientific">Paraburkholderia rhizosphaerae</name>
    <dbReference type="NCBI Taxonomy" id="480658"/>
    <lineage>
        <taxon>Bacteria</taxon>
        <taxon>Pseudomonadati</taxon>
        <taxon>Pseudomonadota</taxon>
        <taxon>Betaproteobacteria</taxon>
        <taxon>Burkholderiales</taxon>
        <taxon>Burkholderiaceae</taxon>
        <taxon>Paraburkholderia</taxon>
    </lineage>
</organism>
<gene>
    <name evidence="2" type="ORF">BX592_12089</name>
</gene>
<feature type="compositionally biased region" description="Polar residues" evidence="1">
    <location>
        <begin position="229"/>
        <end position="259"/>
    </location>
</feature>
<evidence type="ECO:0000313" key="3">
    <source>
        <dbReference type="Proteomes" id="UP000295509"/>
    </source>
</evidence>
<protein>
    <submittedName>
        <fullName evidence="2">Uncharacterized protein</fullName>
    </submittedName>
</protein>
<accession>A0A4R8LHM1</accession>
<evidence type="ECO:0000256" key="1">
    <source>
        <dbReference type="SAM" id="MobiDB-lite"/>
    </source>
</evidence>
<dbReference type="Proteomes" id="UP000295509">
    <property type="component" value="Unassembled WGS sequence"/>
</dbReference>
<feature type="region of interest" description="Disordered" evidence="1">
    <location>
        <begin position="220"/>
        <end position="259"/>
    </location>
</feature>
<evidence type="ECO:0000313" key="2">
    <source>
        <dbReference type="EMBL" id="TDY42726.1"/>
    </source>
</evidence>
<dbReference type="AlphaFoldDB" id="A0A4R8LHM1"/>
<proteinExistence type="predicted"/>
<feature type="region of interest" description="Disordered" evidence="1">
    <location>
        <begin position="16"/>
        <end position="41"/>
    </location>
</feature>
<feature type="compositionally biased region" description="Polar residues" evidence="1">
    <location>
        <begin position="21"/>
        <end position="38"/>
    </location>
</feature>
<dbReference type="OrthoDB" id="9095939at2"/>
<dbReference type="RefSeq" id="WP_134195173.1">
    <property type="nucleotide sequence ID" value="NZ_JBHLUW010000055.1"/>
</dbReference>
<sequence length="367" mass="36591">MSTPISGSSLTGLLGSLIPTNPSDSSANAHRTRSSQAGTLADPGSQLAASLAAALQAQVASVGQLMQAFGQAVQSATTVDPSTGVREVSAAASTQLGFALNGFLVQNGFSQQQADAATKDFVAELAKGGPVDLNASFDESVSVASSMSASYGSTTMSASSVAVNERSGSVAIEFDATTGKISISLKEQQISAITTVTQISGPAAFTLPMLALPQPQQDGILSLLPGQGHNKNGNGASNDASTDQNAAAQSGAANDKTASSDANSTLSALLAGLSQPTLHSTQEALDLLGQMIKAVQPGNVAGDANGGAATADGTQGESSSGGFSVTIGFTQTLSISLRDLKGHGATLFKRPDGSTGAMSFEPTHVEV</sequence>
<feature type="region of interest" description="Disordered" evidence="1">
    <location>
        <begin position="348"/>
        <end position="367"/>
    </location>
</feature>
<dbReference type="EMBL" id="SORE01000020">
    <property type="protein sequence ID" value="TDY42726.1"/>
    <property type="molecule type" value="Genomic_DNA"/>
</dbReference>